<dbReference type="EMBL" id="CP039396">
    <property type="protein sequence ID" value="QCD42661.1"/>
    <property type="molecule type" value="Genomic_DNA"/>
</dbReference>
<sequence>MTDCLTFNSEVIVLSTHIKAKVTKTMTVFVVCLTVIIMSGCTRHNGDIGDLFGEWRLERLTADGQETELYETPDAPLLYTWAFQGNIIRINTIYAHNRVFECFGTWMREDDLLELCFIYHDNLQGTDYLYTPPQAMCFSSDGVTRLHIDRLTGKKMEVSYTSTEGVEYKYYLTHPH</sequence>
<keyword evidence="2" id="KW-1185">Reference proteome</keyword>
<reference evidence="2" key="1">
    <citation type="submission" date="2019-02" db="EMBL/GenBank/DDBJ databases">
        <title>Isolation and identification of novel species under the genus Muribaculum.</title>
        <authorList>
            <person name="Miyake S."/>
            <person name="Ding Y."/>
            <person name="Low A."/>
            <person name="Soh M."/>
            <person name="Seedorf H."/>
        </authorList>
    </citation>
    <scope>NUCLEOTIDE SEQUENCE [LARGE SCALE GENOMIC DNA]</scope>
    <source>
        <strain evidence="2">H5</strain>
    </source>
</reference>
<proteinExistence type="predicted"/>
<evidence type="ECO:0000313" key="2">
    <source>
        <dbReference type="Proteomes" id="UP000297149"/>
    </source>
</evidence>
<accession>A0A4P7W3X4</accession>
<dbReference type="KEGG" id="ddb:E7747_10460"/>
<name>A0A4P7W3X4_9BACT</name>
<gene>
    <name evidence="1" type="ORF">E7747_10460</name>
</gene>
<protein>
    <submittedName>
        <fullName evidence="1">Uncharacterized protein</fullName>
    </submittedName>
</protein>
<dbReference type="Proteomes" id="UP000297149">
    <property type="component" value="Chromosome"/>
</dbReference>
<dbReference type="Gene3D" id="2.40.128.280">
    <property type="match status" value="1"/>
</dbReference>
<organism evidence="1 2">
    <name type="scientific">Duncaniella dubosii</name>
    <dbReference type="NCBI Taxonomy" id="2518971"/>
    <lineage>
        <taxon>Bacteria</taxon>
        <taxon>Pseudomonadati</taxon>
        <taxon>Bacteroidota</taxon>
        <taxon>Bacteroidia</taxon>
        <taxon>Bacteroidales</taxon>
        <taxon>Muribaculaceae</taxon>
        <taxon>Duncaniella</taxon>
    </lineage>
</organism>
<evidence type="ECO:0000313" key="1">
    <source>
        <dbReference type="EMBL" id="QCD42661.1"/>
    </source>
</evidence>
<dbReference type="AlphaFoldDB" id="A0A4P7W3X4"/>